<organism evidence="2 3">
    <name type="scientific">Streblomastix strix</name>
    <dbReference type="NCBI Taxonomy" id="222440"/>
    <lineage>
        <taxon>Eukaryota</taxon>
        <taxon>Metamonada</taxon>
        <taxon>Preaxostyla</taxon>
        <taxon>Oxymonadida</taxon>
        <taxon>Streblomastigidae</taxon>
        <taxon>Streblomastix</taxon>
    </lineage>
</organism>
<feature type="non-terminal residue" evidence="2">
    <location>
        <position position="94"/>
    </location>
</feature>
<dbReference type="EMBL" id="SNRW01022194">
    <property type="protein sequence ID" value="KAA6363999.1"/>
    <property type="molecule type" value="Genomic_DNA"/>
</dbReference>
<evidence type="ECO:0000313" key="3">
    <source>
        <dbReference type="Proteomes" id="UP000324800"/>
    </source>
</evidence>
<proteinExistence type="predicted"/>
<feature type="compositionally biased region" description="Polar residues" evidence="1">
    <location>
        <begin position="1"/>
        <end position="19"/>
    </location>
</feature>
<dbReference type="Proteomes" id="UP000324800">
    <property type="component" value="Unassembled WGS sequence"/>
</dbReference>
<protein>
    <submittedName>
        <fullName evidence="2">Uncharacterized protein</fullName>
    </submittedName>
</protein>
<reference evidence="2 3" key="1">
    <citation type="submission" date="2019-03" db="EMBL/GenBank/DDBJ databases">
        <title>Single cell metagenomics reveals metabolic interactions within the superorganism composed of flagellate Streblomastix strix and complex community of Bacteroidetes bacteria on its surface.</title>
        <authorList>
            <person name="Treitli S.C."/>
            <person name="Kolisko M."/>
            <person name="Husnik F."/>
            <person name="Keeling P."/>
            <person name="Hampl V."/>
        </authorList>
    </citation>
    <scope>NUCLEOTIDE SEQUENCE [LARGE SCALE GENOMIC DNA]</scope>
    <source>
        <strain evidence="2">ST1C</strain>
    </source>
</reference>
<comment type="caution">
    <text evidence="2">The sequence shown here is derived from an EMBL/GenBank/DDBJ whole genome shotgun (WGS) entry which is preliminary data.</text>
</comment>
<feature type="region of interest" description="Disordered" evidence="1">
    <location>
        <begin position="1"/>
        <end position="30"/>
    </location>
</feature>
<evidence type="ECO:0000313" key="2">
    <source>
        <dbReference type="EMBL" id="KAA6363999.1"/>
    </source>
</evidence>
<dbReference type="AlphaFoldDB" id="A0A5J4U157"/>
<evidence type="ECO:0000256" key="1">
    <source>
        <dbReference type="SAM" id="MobiDB-lite"/>
    </source>
</evidence>
<name>A0A5J4U157_9EUKA</name>
<sequence>MNSSLQSPTFEGRSGTINQPGREFAHNNKIRKRKGWDPNLEIALLLQLREFRQARPGVAITDPILQQAGGRLLALLNEENDHGSVHDYGNAVSE</sequence>
<accession>A0A5J4U157</accession>
<gene>
    <name evidence="2" type="ORF">EZS28_040474</name>
</gene>